<evidence type="ECO:0000256" key="1">
    <source>
        <dbReference type="SAM" id="Coils"/>
    </source>
</evidence>
<evidence type="ECO:0000313" key="4">
    <source>
        <dbReference type="RefSeq" id="XP_034116708.1"/>
    </source>
</evidence>
<reference evidence="4" key="1">
    <citation type="submission" date="2025-08" db="UniProtKB">
        <authorList>
            <consortium name="RefSeq"/>
        </authorList>
    </citation>
    <scope>IDENTIFICATION</scope>
    <source>
        <strain evidence="4">15112-1751.03</strain>
        <tissue evidence="4">Whole Adult</tissue>
    </source>
</reference>
<dbReference type="Proteomes" id="UP000515160">
    <property type="component" value="Chromosome 2R"/>
</dbReference>
<evidence type="ECO:0000256" key="2">
    <source>
        <dbReference type="SAM" id="MobiDB-lite"/>
    </source>
</evidence>
<keyword evidence="1" id="KW-0175">Coiled coil</keyword>
<feature type="compositionally biased region" description="Polar residues" evidence="2">
    <location>
        <begin position="270"/>
        <end position="281"/>
    </location>
</feature>
<feature type="region of interest" description="Disordered" evidence="2">
    <location>
        <begin position="259"/>
        <end position="281"/>
    </location>
</feature>
<feature type="coiled-coil region" evidence="1">
    <location>
        <begin position="192"/>
        <end position="219"/>
    </location>
</feature>
<protein>
    <submittedName>
        <fullName evidence="4">Uncharacterized protein LOC117576212 isoform X1</fullName>
    </submittedName>
</protein>
<feature type="region of interest" description="Disordered" evidence="2">
    <location>
        <begin position="56"/>
        <end position="75"/>
    </location>
</feature>
<dbReference type="GeneID" id="117576212"/>
<dbReference type="RefSeq" id="XP_034116708.1">
    <property type="nucleotide sequence ID" value="XM_034260817.2"/>
</dbReference>
<dbReference type="OrthoDB" id="8067121at2759"/>
<organism evidence="3 4">
    <name type="scientific">Drosophila albomicans</name>
    <name type="common">Fruit fly</name>
    <dbReference type="NCBI Taxonomy" id="7291"/>
    <lineage>
        <taxon>Eukaryota</taxon>
        <taxon>Metazoa</taxon>
        <taxon>Ecdysozoa</taxon>
        <taxon>Arthropoda</taxon>
        <taxon>Hexapoda</taxon>
        <taxon>Insecta</taxon>
        <taxon>Pterygota</taxon>
        <taxon>Neoptera</taxon>
        <taxon>Endopterygota</taxon>
        <taxon>Diptera</taxon>
        <taxon>Brachycera</taxon>
        <taxon>Muscomorpha</taxon>
        <taxon>Ephydroidea</taxon>
        <taxon>Drosophilidae</taxon>
        <taxon>Drosophila</taxon>
    </lineage>
</organism>
<accession>A0A6P8XTM5</accession>
<gene>
    <name evidence="4" type="primary">LOC117576212</name>
</gene>
<feature type="region of interest" description="Disordered" evidence="2">
    <location>
        <begin position="340"/>
        <end position="390"/>
    </location>
</feature>
<proteinExistence type="predicted"/>
<keyword evidence="3" id="KW-1185">Reference proteome</keyword>
<dbReference type="AlphaFoldDB" id="A0A6P8XTM5"/>
<name>A0A6P8XTM5_DROAB</name>
<sequence length="454" mass="52321">MDIQQRRMYQSVLILYCVCSSSKKKASKTMFPNYCFKKQSDDFGYEVLYVPKKNYSPSARQSNRPMNDSNVGARSRAQPQVCSKLCYEDLLRLQALREQKERAGPKPHVEFRLPPMDKQRQFAHRSNAGSTLNERERYLKQQQEEDEVESPPCASDPARDIQDSCADFFNIVYENVLEAVNVAVEQTVDKHFEELLSKVNQLKSEMSEQENMLKQLNTDLSTKISELSDTSLNQFKFIAQMLIDSQTIHYRAMNQQRLLKQQKKDEQDAQTRSISSDRSQHTANAYCHCHVSSVKSMQQEQQQQQMPRQQHQLWQQQDRNPFDYIQVPCTNCHRVYPKQDRPVLRRTRKGTASMPNLHQASTATSASSNTNSNKMKHTKHSSTSSNWSQFGTRRVANTNAPPASSTLKKCRCHYHSPAPTQGINYVLSNNSSLGRKLRTLGKTLPSREDERTHS</sequence>
<evidence type="ECO:0000313" key="3">
    <source>
        <dbReference type="Proteomes" id="UP000515160"/>
    </source>
</evidence>
<feature type="compositionally biased region" description="Low complexity" evidence="2">
    <location>
        <begin position="360"/>
        <end position="373"/>
    </location>
</feature>